<dbReference type="AlphaFoldDB" id="A0A1A7Z9M9"/>
<name>A0A1A7Z9M9_NOTFU</name>
<gene>
    <name evidence="2" type="primary">MARK4</name>
</gene>
<feature type="region of interest" description="Disordered" evidence="1">
    <location>
        <begin position="1"/>
        <end position="124"/>
    </location>
</feature>
<dbReference type="GO" id="GO:0016301">
    <property type="term" value="F:kinase activity"/>
    <property type="evidence" value="ECO:0007669"/>
    <property type="project" value="UniProtKB-KW"/>
</dbReference>
<evidence type="ECO:0000313" key="2">
    <source>
        <dbReference type="EMBL" id="SBP39203.1"/>
    </source>
</evidence>
<feature type="non-terminal residue" evidence="2">
    <location>
        <position position="1"/>
    </location>
</feature>
<feature type="compositionally biased region" description="Low complexity" evidence="1">
    <location>
        <begin position="75"/>
        <end position="85"/>
    </location>
</feature>
<sequence>SGHKSPSTWASESGRAPDPPMRLGCEGTQPSRPGRGGAGAARGGAGLRLPGPPGWAFPPLLHPRSSRRPGGLRGRGLPAAQLAGPEQRCEVQTPVGGAASLQRHRHQSVQGAGALRATGGEADG</sequence>
<proteinExistence type="predicted"/>
<protein>
    <submittedName>
        <fullName evidence="2">MAP/microtubule affinity-regulating kinase 4</fullName>
    </submittedName>
</protein>
<organism evidence="2">
    <name type="scientific">Nothobranchius furzeri</name>
    <name type="common">Turquoise killifish</name>
    <dbReference type="NCBI Taxonomy" id="105023"/>
    <lineage>
        <taxon>Eukaryota</taxon>
        <taxon>Metazoa</taxon>
        <taxon>Chordata</taxon>
        <taxon>Craniata</taxon>
        <taxon>Vertebrata</taxon>
        <taxon>Euteleostomi</taxon>
        <taxon>Actinopterygii</taxon>
        <taxon>Neopterygii</taxon>
        <taxon>Teleostei</taxon>
        <taxon>Neoteleostei</taxon>
        <taxon>Acanthomorphata</taxon>
        <taxon>Ovalentaria</taxon>
        <taxon>Atherinomorphae</taxon>
        <taxon>Cyprinodontiformes</taxon>
        <taxon>Nothobranchiidae</taxon>
        <taxon>Nothobranchius</taxon>
    </lineage>
</organism>
<feature type="compositionally biased region" description="Polar residues" evidence="1">
    <location>
        <begin position="1"/>
        <end position="11"/>
    </location>
</feature>
<reference evidence="2" key="2">
    <citation type="submission" date="2016-06" db="EMBL/GenBank/DDBJ databases">
        <title>The genome of a short-lived fish provides insights into sex chromosome evolution and the genetic control of aging.</title>
        <authorList>
            <person name="Reichwald K."/>
            <person name="Felder M."/>
            <person name="Petzold A."/>
            <person name="Koch P."/>
            <person name="Groth M."/>
            <person name="Platzer M."/>
        </authorList>
    </citation>
    <scope>NUCLEOTIDE SEQUENCE</scope>
    <source>
        <tissue evidence="2">Brain</tissue>
    </source>
</reference>
<reference evidence="2" key="1">
    <citation type="submission" date="2016-05" db="EMBL/GenBank/DDBJ databases">
        <authorList>
            <person name="Lavstsen T."/>
            <person name="Jespersen J.S."/>
        </authorList>
    </citation>
    <scope>NUCLEOTIDE SEQUENCE</scope>
    <source>
        <tissue evidence="2">Brain</tissue>
    </source>
</reference>
<dbReference type="EMBL" id="HADY01000718">
    <property type="protein sequence ID" value="SBP39203.1"/>
    <property type="molecule type" value="Transcribed_RNA"/>
</dbReference>
<keyword evidence="2" id="KW-0808">Transferase</keyword>
<accession>A0A1A7Z9M9</accession>
<feature type="compositionally biased region" description="Gly residues" evidence="1">
    <location>
        <begin position="34"/>
        <end position="46"/>
    </location>
</feature>
<evidence type="ECO:0000256" key="1">
    <source>
        <dbReference type="SAM" id="MobiDB-lite"/>
    </source>
</evidence>
<keyword evidence="2" id="KW-0418">Kinase</keyword>